<evidence type="ECO:0000256" key="3">
    <source>
        <dbReference type="ARBA" id="ARBA00012918"/>
    </source>
</evidence>
<dbReference type="EMBL" id="NRGO01000005">
    <property type="protein sequence ID" value="PCC51191.1"/>
    <property type="molecule type" value="Genomic_DNA"/>
</dbReference>
<name>A0A2A3ZI95_BREAU</name>
<dbReference type="FunFam" id="3.40.710.10:FF:000005">
    <property type="entry name" value="Glutaminase"/>
    <property type="match status" value="1"/>
</dbReference>
<dbReference type="NCBIfam" id="TIGR03814">
    <property type="entry name" value="Gln_ase"/>
    <property type="match status" value="1"/>
</dbReference>
<dbReference type="NCBIfam" id="NF002134">
    <property type="entry name" value="PRK00971.1-4"/>
    <property type="match status" value="1"/>
</dbReference>
<feature type="binding site" evidence="7">
    <location>
        <position position="114"/>
    </location>
    <ligand>
        <name>substrate</name>
    </ligand>
</feature>
<keyword evidence="4 7" id="KW-0378">Hydrolase</keyword>
<dbReference type="Gene3D" id="3.30.750.24">
    <property type="entry name" value="STAS domain"/>
    <property type="match status" value="2"/>
</dbReference>
<dbReference type="GO" id="GO:0004359">
    <property type="term" value="F:glutaminase activity"/>
    <property type="evidence" value="ECO:0007669"/>
    <property type="project" value="UniProtKB-UniRule"/>
</dbReference>
<dbReference type="GO" id="GO:0006537">
    <property type="term" value="P:glutamate biosynthetic process"/>
    <property type="evidence" value="ECO:0007669"/>
    <property type="project" value="TreeGrafter"/>
</dbReference>
<feature type="binding site" evidence="7">
    <location>
        <position position="261"/>
    </location>
    <ligand>
        <name>substrate</name>
    </ligand>
</feature>
<evidence type="ECO:0000313" key="9">
    <source>
        <dbReference type="Proteomes" id="UP000217720"/>
    </source>
</evidence>
<evidence type="ECO:0000256" key="2">
    <source>
        <dbReference type="ARBA" id="ARBA00011881"/>
    </source>
</evidence>
<proteinExistence type="inferred from homology"/>
<feature type="binding site" evidence="7">
    <location>
        <position position="191"/>
    </location>
    <ligand>
        <name>substrate</name>
    </ligand>
</feature>
<feature type="binding site" evidence="7">
    <location>
        <position position="64"/>
    </location>
    <ligand>
        <name>substrate</name>
    </ligand>
</feature>
<evidence type="ECO:0000256" key="1">
    <source>
        <dbReference type="ARBA" id="ARBA00011076"/>
    </source>
</evidence>
<dbReference type="PANTHER" id="PTHR12544">
    <property type="entry name" value="GLUTAMINASE"/>
    <property type="match status" value="1"/>
</dbReference>
<reference evidence="8 9" key="1">
    <citation type="journal article" date="2017" name="Elife">
        <title>Extensive horizontal gene transfer in cheese-associated bacteria.</title>
        <authorList>
            <person name="Bonham K.S."/>
            <person name="Wolfe B.E."/>
            <person name="Dutton R.J."/>
        </authorList>
    </citation>
    <scope>NUCLEOTIDE SEQUENCE [LARGE SCALE GENOMIC DNA]</scope>
    <source>
        <strain evidence="8 9">900_6</strain>
    </source>
</reference>
<dbReference type="InterPro" id="IPR036513">
    <property type="entry name" value="STAS_dom_sf"/>
</dbReference>
<dbReference type="SUPFAM" id="SSF56601">
    <property type="entry name" value="beta-lactamase/transpeptidase-like"/>
    <property type="match status" value="1"/>
</dbReference>
<accession>A0A2A3ZI95</accession>
<evidence type="ECO:0000256" key="5">
    <source>
        <dbReference type="ARBA" id="ARBA00049534"/>
    </source>
</evidence>
<keyword evidence="7" id="KW-0007">Acetylation</keyword>
<evidence type="ECO:0000313" key="8">
    <source>
        <dbReference type="EMBL" id="PCC51191.1"/>
    </source>
</evidence>
<feature type="binding site" evidence="7">
    <location>
        <position position="243"/>
    </location>
    <ligand>
        <name>substrate</name>
    </ligand>
</feature>
<dbReference type="SUPFAM" id="SSF52091">
    <property type="entry name" value="SpoIIaa-like"/>
    <property type="match status" value="1"/>
</dbReference>
<dbReference type="HAMAP" id="MF_00313">
    <property type="entry name" value="Glutaminase"/>
    <property type="match status" value="1"/>
</dbReference>
<feature type="binding site" evidence="7">
    <location>
        <position position="167"/>
    </location>
    <ligand>
        <name>substrate</name>
    </ligand>
</feature>
<comment type="catalytic activity">
    <reaction evidence="5 7">
        <text>L-glutamine + H2O = L-glutamate + NH4(+)</text>
        <dbReference type="Rhea" id="RHEA:15889"/>
        <dbReference type="ChEBI" id="CHEBI:15377"/>
        <dbReference type="ChEBI" id="CHEBI:28938"/>
        <dbReference type="ChEBI" id="CHEBI:29985"/>
        <dbReference type="ChEBI" id="CHEBI:58359"/>
        <dbReference type="EC" id="3.5.1.2"/>
    </reaction>
</comment>
<dbReference type="GO" id="GO:0006543">
    <property type="term" value="P:L-glutamine catabolic process"/>
    <property type="evidence" value="ECO:0007669"/>
    <property type="project" value="TreeGrafter"/>
</dbReference>
<evidence type="ECO:0000256" key="4">
    <source>
        <dbReference type="ARBA" id="ARBA00022801"/>
    </source>
</evidence>
<dbReference type="Pfam" id="PF04960">
    <property type="entry name" value="Glutaminase"/>
    <property type="match status" value="1"/>
</dbReference>
<evidence type="ECO:0000256" key="7">
    <source>
        <dbReference type="HAMAP-Rule" id="MF_00313"/>
    </source>
</evidence>
<dbReference type="AlphaFoldDB" id="A0A2A3ZI95"/>
<dbReference type="RefSeq" id="WP_096160180.1">
    <property type="nucleotide sequence ID" value="NZ_JABUYC010000012.1"/>
</dbReference>
<dbReference type="InterPro" id="IPR015868">
    <property type="entry name" value="Glutaminase"/>
</dbReference>
<dbReference type="Proteomes" id="UP000217720">
    <property type="component" value="Unassembled WGS sequence"/>
</dbReference>
<sequence>MRTPIPDYLTEILNDLRQNHEGAVADYIPALKAANPDLFAIALTTVEGRTYTAGDCDIEFSIQSMSKPFAYAAALTDRGEENVADHVGVEPSGEAFNELSLETGTFRPRNPMINAGAITTHHLLVDSGASVGQRVDRALEFFSALAGRSLSIDEDVRASELETADRNLAIAHMLRNYGILADDPHDVVAGYTAQCSILVTVRDIAMMAATLASGGVHPESGQRIIDRRVARQTLSVMAAAGMYDGAGSWFNDVGIPAKSGVAGGLLGALPGQVGIGSFSPRLDDHGNSVRGVKAFRRLSADMGLHLMEAEAFGSRSLRGVRTDDDATIVDLQGVVSFGGAEGVLDHLDGSQPSTDTVIVDVSRVDDFTDVGRRMVLEGMRRLSLDGHRIGLIDPDTKLPDPDLGDGTWPFDATM</sequence>
<comment type="subunit">
    <text evidence="2 7">Homotetramer.</text>
</comment>
<evidence type="ECO:0000256" key="6">
    <source>
        <dbReference type="ARBA" id="ARBA00070405"/>
    </source>
</evidence>
<comment type="caution">
    <text evidence="8">The sequence shown here is derived from an EMBL/GenBank/DDBJ whole genome shotgun (WGS) entry which is preliminary data.</text>
</comment>
<comment type="similarity">
    <text evidence="1 7">Belongs to the glutaminase family.</text>
</comment>
<dbReference type="PANTHER" id="PTHR12544:SF29">
    <property type="entry name" value="GLUTAMINASE"/>
    <property type="match status" value="1"/>
</dbReference>
<feature type="binding site" evidence="7">
    <location>
        <position position="160"/>
    </location>
    <ligand>
        <name>substrate</name>
    </ligand>
</feature>
<gene>
    <name evidence="7" type="primary">glsA</name>
    <name evidence="8" type="ORF">CIK62_04270</name>
</gene>
<organism evidence="8 9">
    <name type="scientific">Brevibacterium aurantiacum</name>
    <dbReference type="NCBI Taxonomy" id="273384"/>
    <lineage>
        <taxon>Bacteria</taxon>
        <taxon>Bacillati</taxon>
        <taxon>Actinomycetota</taxon>
        <taxon>Actinomycetes</taxon>
        <taxon>Micrococcales</taxon>
        <taxon>Brevibacteriaceae</taxon>
        <taxon>Brevibacterium</taxon>
    </lineage>
</organism>
<protein>
    <recommendedName>
        <fullName evidence="6 7">Glutaminase</fullName>
        <ecNumber evidence="3 7">3.5.1.2</ecNumber>
    </recommendedName>
</protein>
<dbReference type="EC" id="3.5.1.2" evidence="3 7"/>
<dbReference type="Gene3D" id="3.40.710.10">
    <property type="entry name" value="DD-peptidase/beta-lactamase superfamily"/>
    <property type="match status" value="1"/>
</dbReference>
<dbReference type="InterPro" id="IPR012338">
    <property type="entry name" value="Beta-lactam/transpept-like"/>
</dbReference>